<keyword evidence="3" id="KW-1185">Reference proteome</keyword>
<feature type="transmembrane region" description="Helical" evidence="1">
    <location>
        <begin position="108"/>
        <end position="130"/>
    </location>
</feature>
<evidence type="ECO:0000313" key="2">
    <source>
        <dbReference type="EMBL" id="MBB4680773.1"/>
    </source>
</evidence>
<keyword evidence="1" id="KW-0812">Transmembrane</keyword>
<organism evidence="2 3">
    <name type="scientific">Crossiella cryophila</name>
    <dbReference type="NCBI Taxonomy" id="43355"/>
    <lineage>
        <taxon>Bacteria</taxon>
        <taxon>Bacillati</taxon>
        <taxon>Actinomycetota</taxon>
        <taxon>Actinomycetes</taxon>
        <taxon>Pseudonocardiales</taxon>
        <taxon>Pseudonocardiaceae</taxon>
        <taxon>Crossiella</taxon>
    </lineage>
</organism>
<proteinExistence type="predicted"/>
<keyword evidence="1" id="KW-1133">Transmembrane helix</keyword>
<evidence type="ECO:0000313" key="3">
    <source>
        <dbReference type="Proteomes" id="UP000533598"/>
    </source>
</evidence>
<accession>A0A7W7CGG5</accession>
<dbReference type="AlphaFoldDB" id="A0A7W7CGG5"/>
<feature type="transmembrane region" description="Helical" evidence="1">
    <location>
        <begin position="142"/>
        <end position="161"/>
    </location>
</feature>
<gene>
    <name evidence="2" type="ORF">HNR67_006891</name>
</gene>
<comment type="caution">
    <text evidence="2">The sequence shown here is derived from an EMBL/GenBank/DDBJ whole genome shotgun (WGS) entry which is preliminary data.</text>
</comment>
<dbReference type="EMBL" id="JACHMH010000001">
    <property type="protein sequence ID" value="MBB4680773.1"/>
    <property type="molecule type" value="Genomic_DNA"/>
</dbReference>
<feature type="transmembrane region" description="Helical" evidence="1">
    <location>
        <begin position="35"/>
        <end position="55"/>
    </location>
</feature>
<dbReference type="SUPFAM" id="SSF54862">
    <property type="entry name" value="4Fe-4S ferredoxins"/>
    <property type="match status" value="1"/>
</dbReference>
<dbReference type="Pfam" id="PF13370">
    <property type="entry name" value="Fer4_13"/>
    <property type="match status" value="1"/>
</dbReference>
<dbReference type="Proteomes" id="UP000533598">
    <property type="component" value="Unassembled WGS sequence"/>
</dbReference>
<dbReference type="RefSeq" id="WP_312988720.1">
    <property type="nucleotide sequence ID" value="NZ_BAAAUI010000062.1"/>
</dbReference>
<sequence>MLSQLADISELGGILAQNSPHDVGVRQVAALSARLAYAMMCFTLVWGVLTATGWVRRTTSRQALRSGHMMLAVMTIAFGALHGFAFIFATDIDFGVVKIMVPFAEGGFARHAAGIIGLQLMTAVAISVAVRRWLVYRTWLRFHQLGYLAVGLTVVHAWLGAAANGNLALLQTAGITLVVPVITLTALRFLPPRLLTKVGLVSAEPAVQPVAQQDPAAPPNPRAGKVGVSVDNERCQRYGICETAAPEVFQLVEDGRLRYDTSPHAQFATQAKAAARCCPMRAITVQERGVK</sequence>
<name>A0A7W7CGG5_9PSEU</name>
<feature type="transmembrane region" description="Helical" evidence="1">
    <location>
        <begin position="167"/>
        <end position="187"/>
    </location>
</feature>
<keyword evidence="1" id="KW-0472">Membrane</keyword>
<dbReference type="Gene3D" id="3.30.70.20">
    <property type="match status" value="1"/>
</dbReference>
<reference evidence="2 3" key="1">
    <citation type="submission" date="2020-08" db="EMBL/GenBank/DDBJ databases">
        <title>Sequencing the genomes of 1000 actinobacteria strains.</title>
        <authorList>
            <person name="Klenk H.-P."/>
        </authorList>
    </citation>
    <scope>NUCLEOTIDE SEQUENCE [LARGE SCALE GENOMIC DNA]</scope>
    <source>
        <strain evidence="2 3">DSM 44230</strain>
    </source>
</reference>
<feature type="transmembrane region" description="Helical" evidence="1">
    <location>
        <begin position="67"/>
        <end position="88"/>
    </location>
</feature>
<evidence type="ECO:0000256" key="1">
    <source>
        <dbReference type="SAM" id="Phobius"/>
    </source>
</evidence>
<protein>
    <submittedName>
        <fullName evidence="2">Sulfoxide reductase heme-binding subunit YedZ</fullName>
    </submittedName>
</protein>